<reference evidence="6" key="1">
    <citation type="submission" date="2016-02" db="EMBL/GenBank/DDBJ databases">
        <title>WGS assembly of Manihot esculenta.</title>
        <authorList>
            <person name="Bredeson J.V."/>
            <person name="Prochnik S.E."/>
            <person name="Lyons J.B."/>
            <person name="Schmutz J."/>
            <person name="Grimwood J."/>
            <person name="Vrebalov J."/>
            <person name="Bart R.S."/>
            <person name="Amuge T."/>
            <person name="Ferguson M.E."/>
            <person name="Green R."/>
            <person name="Putnam N."/>
            <person name="Stites J."/>
            <person name="Rounsley S."/>
            <person name="Rokhsar D.S."/>
        </authorList>
    </citation>
    <scope>NUCLEOTIDE SEQUENCE [LARGE SCALE GENOMIC DNA]</scope>
    <source>
        <tissue evidence="6">Leaf</tissue>
    </source>
</reference>
<comment type="similarity">
    <text evidence="3">Belongs to the ribose 5-phosphate isomerase family.</text>
</comment>
<dbReference type="SUPFAM" id="SSF100950">
    <property type="entry name" value="NagB/RpiA/CoA transferase-like"/>
    <property type="match status" value="1"/>
</dbReference>
<evidence type="ECO:0000256" key="5">
    <source>
        <dbReference type="ARBA" id="ARBA00023235"/>
    </source>
</evidence>
<dbReference type="FunFam" id="3.40.50.1360:FF:000001">
    <property type="entry name" value="Ribose-5-phosphate isomerase A"/>
    <property type="match status" value="1"/>
</dbReference>
<organism evidence="6">
    <name type="scientific">Manihot esculenta</name>
    <name type="common">Cassava</name>
    <name type="synonym">Jatropha manihot</name>
    <dbReference type="NCBI Taxonomy" id="3983"/>
    <lineage>
        <taxon>Eukaryota</taxon>
        <taxon>Viridiplantae</taxon>
        <taxon>Streptophyta</taxon>
        <taxon>Embryophyta</taxon>
        <taxon>Tracheophyta</taxon>
        <taxon>Spermatophyta</taxon>
        <taxon>Magnoliopsida</taxon>
        <taxon>eudicotyledons</taxon>
        <taxon>Gunneridae</taxon>
        <taxon>Pentapetalae</taxon>
        <taxon>rosids</taxon>
        <taxon>fabids</taxon>
        <taxon>Malpighiales</taxon>
        <taxon>Euphorbiaceae</taxon>
        <taxon>Crotonoideae</taxon>
        <taxon>Manihoteae</taxon>
        <taxon>Manihot</taxon>
    </lineage>
</organism>
<keyword evidence="5" id="KW-0413">Isomerase</keyword>
<comment type="catalytic activity">
    <reaction evidence="1">
        <text>aldehydo-D-ribose 5-phosphate = D-ribulose 5-phosphate</text>
        <dbReference type="Rhea" id="RHEA:14657"/>
        <dbReference type="ChEBI" id="CHEBI:58121"/>
        <dbReference type="ChEBI" id="CHEBI:58273"/>
        <dbReference type="EC" id="5.3.1.6"/>
    </reaction>
</comment>
<evidence type="ECO:0000256" key="1">
    <source>
        <dbReference type="ARBA" id="ARBA00001713"/>
    </source>
</evidence>
<evidence type="ECO:0000313" key="6">
    <source>
        <dbReference type="EMBL" id="OAY59324.1"/>
    </source>
</evidence>
<dbReference type="GO" id="GO:0004751">
    <property type="term" value="F:ribose-5-phosphate isomerase activity"/>
    <property type="evidence" value="ECO:0007669"/>
    <property type="project" value="UniProtKB-EC"/>
</dbReference>
<dbReference type="NCBIfam" id="TIGR00021">
    <property type="entry name" value="rpiA"/>
    <property type="match status" value="1"/>
</dbReference>
<dbReference type="InterPro" id="IPR037171">
    <property type="entry name" value="NagB/RpiA_transferase-like"/>
</dbReference>
<dbReference type="PANTHER" id="PTHR43748">
    <property type="entry name" value="RIBOSE-5-PHOSPHATE ISOMERASE 3, CHLOROPLASTIC-RELATED"/>
    <property type="match status" value="1"/>
</dbReference>
<dbReference type="CDD" id="cd01398">
    <property type="entry name" value="RPI_A"/>
    <property type="match status" value="1"/>
</dbReference>
<dbReference type="STRING" id="3983.A0A2C9WJM1"/>
<name>A0A2C9WJM1_MANES</name>
<evidence type="ECO:0000256" key="2">
    <source>
        <dbReference type="ARBA" id="ARBA00004988"/>
    </source>
</evidence>
<dbReference type="GO" id="GO:0009052">
    <property type="term" value="P:pentose-phosphate shunt, non-oxidative branch"/>
    <property type="evidence" value="ECO:0007669"/>
    <property type="project" value="InterPro"/>
</dbReference>
<comment type="pathway">
    <text evidence="2">Carbohydrate degradation; pentose phosphate pathway; D-ribose 5-phosphate from D-ribulose 5-phosphate (non-oxidative stage): step 1/1.</text>
</comment>
<dbReference type="Pfam" id="PF06026">
    <property type="entry name" value="Rib_5-P_isom_A"/>
    <property type="match status" value="1"/>
</dbReference>
<protein>
    <recommendedName>
        <fullName evidence="4">ribose-5-phosphate isomerase</fullName>
        <ecNumber evidence="4">5.3.1.6</ecNumber>
    </recommendedName>
</protein>
<dbReference type="AlphaFoldDB" id="A0A2C9WJM1"/>
<gene>
    <name evidence="6" type="ORF">MANES_01G023800</name>
</gene>
<accession>A0A2C9WJM1</accession>
<evidence type="ECO:0000256" key="3">
    <source>
        <dbReference type="ARBA" id="ARBA00008088"/>
    </source>
</evidence>
<dbReference type="InterPro" id="IPR004788">
    <property type="entry name" value="Ribose5P_isomerase_type_A"/>
</dbReference>
<evidence type="ECO:0000256" key="4">
    <source>
        <dbReference type="ARBA" id="ARBA00011959"/>
    </source>
</evidence>
<sequence length="157" mass="16699">MAIPCPPLLGSELSMEGGPLSYKAVKFVQSDMVSGLGTGSTAKHAVDLMADLLRQGKLNNIIGIPTSKKTHQQALSLGIPLSDLDSHPIVDFAIDGADEVDADLNLVKGQGGSLLTEQMIESACKKFIVIVDESKLVPHTGAMPVEIVPFCWKFTLK</sequence>
<dbReference type="InterPro" id="IPR050262">
    <property type="entry name" value="Ribose-5P_isomerase"/>
</dbReference>
<dbReference type="UniPathway" id="UPA00115">
    <property type="reaction ID" value="UER00412"/>
</dbReference>
<proteinExistence type="inferred from homology"/>
<dbReference type="EC" id="5.3.1.6" evidence="4"/>
<dbReference type="EMBL" id="CM004387">
    <property type="protein sequence ID" value="OAY59324.1"/>
    <property type="molecule type" value="Genomic_DNA"/>
</dbReference>
<dbReference type="PANTHER" id="PTHR43748:SF5">
    <property type="entry name" value="RIBOSE-5-PHOSPHATE ISOMERASE"/>
    <property type="match status" value="1"/>
</dbReference>
<dbReference type="Gene3D" id="3.40.50.1360">
    <property type="match status" value="1"/>
</dbReference>